<dbReference type="AlphaFoldDB" id="A0A494VZ27"/>
<dbReference type="Proteomes" id="UP000270046">
    <property type="component" value="Chromosome"/>
</dbReference>
<dbReference type="EMBL" id="CP032869">
    <property type="protein sequence ID" value="AYL98740.1"/>
    <property type="molecule type" value="Genomic_DNA"/>
</dbReference>
<sequence length="163" mass="18008">MKPIRIVCATMIVLFFVTCKKKECCDIPVAPDFMLAQKNGVKWEADPSGSNLLGDTITISAKSNTGGEEETMNFKIVFDGLGYYSLRANENYYGISKAGAPSAVYKPDPTHVNNVTIIAYNQSGRILQGFFDLRFVKISDNANNLHPDKIIMSEGKFKATLNQ</sequence>
<proteinExistence type="predicted"/>
<name>A0A494VZ27_9SPHI</name>
<gene>
    <name evidence="1" type="ORF">HYN43_027235</name>
</gene>
<keyword evidence="2" id="KW-1185">Reference proteome</keyword>
<accession>A0A494VZ27</accession>
<dbReference type="KEGG" id="muh:HYN43_027235"/>
<dbReference type="RefSeq" id="WP_119407009.1">
    <property type="nucleotide sequence ID" value="NZ_CP032869.1"/>
</dbReference>
<organism evidence="1 2">
    <name type="scientific">Mucilaginibacter celer</name>
    <dbReference type="NCBI Taxonomy" id="2305508"/>
    <lineage>
        <taxon>Bacteria</taxon>
        <taxon>Pseudomonadati</taxon>
        <taxon>Bacteroidota</taxon>
        <taxon>Sphingobacteriia</taxon>
        <taxon>Sphingobacteriales</taxon>
        <taxon>Sphingobacteriaceae</taxon>
        <taxon>Mucilaginibacter</taxon>
    </lineage>
</organism>
<dbReference type="OrthoDB" id="792233at2"/>
<evidence type="ECO:0000313" key="2">
    <source>
        <dbReference type="Proteomes" id="UP000270046"/>
    </source>
</evidence>
<reference evidence="1 2" key="1">
    <citation type="submission" date="2018-10" db="EMBL/GenBank/DDBJ databases">
        <title>Genome sequencing of Mucilaginibacter sp. HYN0043.</title>
        <authorList>
            <person name="Kim M."/>
            <person name="Yi H."/>
        </authorList>
    </citation>
    <scope>NUCLEOTIDE SEQUENCE [LARGE SCALE GENOMIC DNA]</scope>
    <source>
        <strain evidence="1 2">HYN0043</strain>
    </source>
</reference>
<evidence type="ECO:0000313" key="1">
    <source>
        <dbReference type="EMBL" id="AYL98740.1"/>
    </source>
</evidence>
<protein>
    <submittedName>
        <fullName evidence="1">Uncharacterized protein</fullName>
    </submittedName>
</protein>